<feature type="region of interest" description="Disordered" evidence="1">
    <location>
        <begin position="223"/>
        <end position="255"/>
    </location>
</feature>
<dbReference type="EnsemblPlants" id="AET5Gv20734900.1">
    <property type="protein sequence ID" value="AET5Gv20734900.1"/>
    <property type="gene ID" value="AET5Gv20734900"/>
</dbReference>
<sequence length="296" mass="32667">LQGIIRVVEPFTGDSIALPAVFPGRCFFGFDAATKNYKIVHRGYTYCPDNPGMTGMKVSVLTVGADKGWRTVQVDFGPSHDPLCGDDVAVYWTSTQDGELKHVRLDLETEVVTVVDLRPVQEESICCRHPWWPEQPCRIGIRSPIGEPEDGDGSWSHNITAMAYDTYAWNLPSGRYLPRPHALQRGHLLLQESNGDLYAHKIMRRSMQEVDLGCEKLLVQIGSEEEPDESSSGGQFIPVQRHSRSGTGQPAIDSSKAEVPVVGPLISYELYNVSTFAYVPTVSPAPLALYLGTPTH</sequence>
<evidence type="ECO:0000313" key="2">
    <source>
        <dbReference type="EnsemblPlants" id="AET5Gv20734900.1"/>
    </source>
</evidence>
<dbReference type="Proteomes" id="UP000015105">
    <property type="component" value="Chromosome 5D"/>
</dbReference>
<reference evidence="3" key="2">
    <citation type="journal article" date="2017" name="Nat. Plants">
        <title>The Aegilops tauschii genome reveals multiple impacts of transposons.</title>
        <authorList>
            <person name="Zhao G."/>
            <person name="Zou C."/>
            <person name="Li K."/>
            <person name="Wang K."/>
            <person name="Li T."/>
            <person name="Gao L."/>
            <person name="Zhang X."/>
            <person name="Wang H."/>
            <person name="Yang Z."/>
            <person name="Liu X."/>
            <person name="Jiang W."/>
            <person name="Mao L."/>
            <person name="Kong X."/>
            <person name="Jiao Y."/>
            <person name="Jia J."/>
        </authorList>
    </citation>
    <scope>NUCLEOTIDE SEQUENCE [LARGE SCALE GENOMIC DNA]</scope>
    <source>
        <strain evidence="3">cv. AL8/78</strain>
    </source>
</reference>
<name>A0A453LER4_AEGTS</name>
<reference evidence="3" key="1">
    <citation type="journal article" date="2014" name="Science">
        <title>Ancient hybridizations among the ancestral genomes of bread wheat.</title>
        <authorList>
            <consortium name="International Wheat Genome Sequencing Consortium,"/>
            <person name="Marcussen T."/>
            <person name="Sandve S.R."/>
            <person name="Heier L."/>
            <person name="Spannagl M."/>
            <person name="Pfeifer M."/>
            <person name="Jakobsen K.S."/>
            <person name="Wulff B.B."/>
            <person name="Steuernagel B."/>
            <person name="Mayer K.F."/>
            <person name="Olsen O.A."/>
        </authorList>
    </citation>
    <scope>NUCLEOTIDE SEQUENCE [LARGE SCALE GENOMIC DNA]</scope>
    <source>
        <strain evidence="3">cv. AL8/78</strain>
    </source>
</reference>
<evidence type="ECO:0000256" key="1">
    <source>
        <dbReference type="SAM" id="MobiDB-lite"/>
    </source>
</evidence>
<protein>
    <submittedName>
        <fullName evidence="2">Uncharacterized protein</fullName>
    </submittedName>
</protein>
<reference evidence="2" key="4">
    <citation type="submission" date="2019-03" db="UniProtKB">
        <authorList>
            <consortium name="EnsemblPlants"/>
        </authorList>
    </citation>
    <scope>IDENTIFICATION</scope>
</reference>
<reference evidence="2" key="5">
    <citation type="journal article" date="2021" name="G3 (Bethesda)">
        <title>Aegilops tauschii genome assembly Aet v5.0 features greater sequence contiguity and improved annotation.</title>
        <authorList>
            <person name="Wang L."/>
            <person name="Zhu T."/>
            <person name="Rodriguez J.C."/>
            <person name="Deal K.R."/>
            <person name="Dubcovsky J."/>
            <person name="McGuire P.E."/>
            <person name="Lux T."/>
            <person name="Spannagl M."/>
            <person name="Mayer K.F.X."/>
            <person name="Baldrich P."/>
            <person name="Meyers B.C."/>
            <person name="Huo N."/>
            <person name="Gu Y.Q."/>
            <person name="Zhou H."/>
            <person name="Devos K.M."/>
            <person name="Bennetzen J.L."/>
            <person name="Unver T."/>
            <person name="Budak H."/>
            <person name="Gulick P.J."/>
            <person name="Galiba G."/>
            <person name="Kalapos B."/>
            <person name="Nelson D.R."/>
            <person name="Li P."/>
            <person name="You F.M."/>
            <person name="Luo M.C."/>
            <person name="Dvorak J."/>
        </authorList>
    </citation>
    <scope>NUCLEOTIDE SEQUENCE [LARGE SCALE GENOMIC DNA]</scope>
    <source>
        <strain evidence="2">cv. AL8/78</strain>
    </source>
</reference>
<dbReference type="Gramene" id="AET5Gv20734900.1">
    <property type="protein sequence ID" value="AET5Gv20734900.1"/>
    <property type="gene ID" value="AET5Gv20734900"/>
</dbReference>
<reference evidence="2" key="3">
    <citation type="journal article" date="2017" name="Nature">
        <title>Genome sequence of the progenitor of the wheat D genome Aegilops tauschii.</title>
        <authorList>
            <person name="Luo M.C."/>
            <person name="Gu Y.Q."/>
            <person name="Puiu D."/>
            <person name="Wang H."/>
            <person name="Twardziok S.O."/>
            <person name="Deal K.R."/>
            <person name="Huo N."/>
            <person name="Zhu T."/>
            <person name="Wang L."/>
            <person name="Wang Y."/>
            <person name="McGuire P.E."/>
            <person name="Liu S."/>
            <person name="Long H."/>
            <person name="Ramasamy R.K."/>
            <person name="Rodriguez J.C."/>
            <person name="Van S.L."/>
            <person name="Yuan L."/>
            <person name="Wang Z."/>
            <person name="Xia Z."/>
            <person name="Xiao L."/>
            <person name="Anderson O.D."/>
            <person name="Ouyang S."/>
            <person name="Liang Y."/>
            <person name="Zimin A.V."/>
            <person name="Pertea G."/>
            <person name="Qi P."/>
            <person name="Bennetzen J.L."/>
            <person name="Dai X."/>
            <person name="Dawson M.W."/>
            <person name="Muller H.G."/>
            <person name="Kugler K."/>
            <person name="Rivarola-Duarte L."/>
            <person name="Spannagl M."/>
            <person name="Mayer K.F.X."/>
            <person name="Lu F.H."/>
            <person name="Bevan M.W."/>
            <person name="Leroy P."/>
            <person name="Li P."/>
            <person name="You F.M."/>
            <person name="Sun Q."/>
            <person name="Liu Z."/>
            <person name="Lyons E."/>
            <person name="Wicker T."/>
            <person name="Salzberg S.L."/>
            <person name="Devos K.M."/>
            <person name="Dvorak J."/>
        </authorList>
    </citation>
    <scope>NUCLEOTIDE SEQUENCE [LARGE SCALE GENOMIC DNA]</scope>
    <source>
        <strain evidence="2">cv. AL8/78</strain>
    </source>
</reference>
<evidence type="ECO:0000313" key="3">
    <source>
        <dbReference type="Proteomes" id="UP000015105"/>
    </source>
</evidence>
<organism evidence="2 3">
    <name type="scientific">Aegilops tauschii subsp. strangulata</name>
    <name type="common">Goatgrass</name>
    <dbReference type="NCBI Taxonomy" id="200361"/>
    <lineage>
        <taxon>Eukaryota</taxon>
        <taxon>Viridiplantae</taxon>
        <taxon>Streptophyta</taxon>
        <taxon>Embryophyta</taxon>
        <taxon>Tracheophyta</taxon>
        <taxon>Spermatophyta</taxon>
        <taxon>Magnoliopsida</taxon>
        <taxon>Liliopsida</taxon>
        <taxon>Poales</taxon>
        <taxon>Poaceae</taxon>
        <taxon>BOP clade</taxon>
        <taxon>Pooideae</taxon>
        <taxon>Triticodae</taxon>
        <taxon>Triticeae</taxon>
        <taxon>Triticinae</taxon>
        <taxon>Aegilops</taxon>
    </lineage>
</organism>
<accession>A0A453LER4</accession>
<dbReference type="AlphaFoldDB" id="A0A453LER4"/>
<keyword evidence="3" id="KW-1185">Reference proteome</keyword>
<proteinExistence type="predicted"/>